<feature type="domain" description="Peptidase C39-like" evidence="1">
    <location>
        <begin position="58"/>
        <end position="192"/>
    </location>
</feature>
<sequence>MRRRTRPFSLFLGIFLVIASLGILASRFFTLSSTVNSQQQDFSAAANQYLQEHGQDFPLLLQTDARWSTKAYGSGSDQNDLATNGCAITSLAMVLSYYEKRNVYPTEILQWSGSNYYQTGQGTAWSIFSAFAQNYHLTVHDLGKDSAQIQQYLNQNQPIVISVNPGEFTEVGHIMVIKKDLQSESLIVYDPNDSFEKKHYSQTYSLAHLMPQLANAWVYTK</sequence>
<protein>
    <submittedName>
        <fullName evidence="2">C39 family peptidase</fullName>
    </submittedName>
</protein>
<comment type="caution">
    <text evidence="2">The sequence shown here is derived from an EMBL/GenBank/DDBJ whole genome shotgun (WGS) entry which is preliminary data.</text>
</comment>
<dbReference type="EMBL" id="JARQAI010000013">
    <property type="protein sequence ID" value="MDT2737336.1"/>
    <property type="molecule type" value="Genomic_DNA"/>
</dbReference>
<dbReference type="Gene3D" id="3.90.70.10">
    <property type="entry name" value="Cysteine proteinases"/>
    <property type="match status" value="1"/>
</dbReference>
<reference evidence="2" key="1">
    <citation type="submission" date="2023-03" db="EMBL/GenBank/DDBJ databases">
        <authorList>
            <person name="Shen W."/>
            <person name="Cai J."/>
        </authorList>
    </citation>
    <scope>NUCLEOTIDE SEQUENCE</scope>
    <source>
        <strain evidence="2">P69-2</strain>
    </source>
</reference>
<name>A0AAE4I446_9ENTE</name>
<dbReference type="RefSeq" id="WP_311797132.1">
    <property type="nucleotide sequence ID" value="NZ_JARQAI010000013.1"/>
</dbReference>
<dbReference type="InterPro" id="IPR039564">
    <property type="entry name" value="Peptidase_C39-like"/>
</dbReference>
<proteinExistence type="predicted"/>
<accession>A0AAE4I446</accession>
<evidence type="ECO:0000313" key="3">
    <source>
        <dbReference type="Proteomes" id="UP001180842"/>
    </source>
</evidence>
<evidence type="ECO:0000259" key="1">
    <source>
        <dbReference type="Pfam" id="PF13529"/>
    </source>
</evidence>
<organism evidence="2 3">
    <name type="scientific">Enterococcus pseudoavium</name>
    <dbReference type="NCBI Taxonomy" id="44007"/>
    <lineage>
        <taxon>Bacteria</taxon>
        <taxon>Bacillati</taxon>
        <taxon>Bacillota</taxon>
        <taxon>Bacilli</taxon>
        <taxon>Lactobacillales</taxon>
        <taxon>Enterococcaceae</taxon>
        <taxon>Enterococcus</taxon>
    </lineage>
</organism>
<dbReference type="Proteomes" id="UP001180842">
    <property type="component" value="Unassembled WGS sequence"/>
</dbReference>
<dbReference type="AlphaFoldDB" id="A0AAE4I446"/>
<gene>
    <name evidence="2" type="ORF">P7H00_09375</name>
</gene>
<dbReference type="Pfam" id="PF13529">
    <property type="entry name" value="Peptidase_C39_2"/>
    <property type="match status" value="1"/>
</dbReference>
<evidence type="ECO:0000313" key="2">
    <source>
        <dbReference type="EMBL" id="MDT2737336.1"/>
    </source>
</evidence>